<proteinExistence type="predicted"/>
<protein>
    <submittedName>
        <fullName evidence="3">Uncharacterized protein LOC116215682 isoform X1</fullName>
    </submittedName>
</protein>
<evidence type="ECO:0000256" key="1">
    <source>
        <dbReference type="SAM" id="MobiDB-lite"/>
    </source>
</evidence>
<evidence type="ECO:0000313" key="3">
    <source>
        <dbReference type="RefSeq" id="XP_031407351.1"/>
    </source>
</evidence>
<feature type="region of interest" description="Disordered" evidence="1">
    <location>
        <begin position="37"/>
        <end position="62"/>
    </location>
</feature>
<dbReference type="GeneID" id="116215682"/>
<organism evidence="2 3">
    <name type="scientific">Punica granatum</name>
    <name type="common">Pomegranate</name>
    <dbReference type="NCBI Taxonomy" id="22663"/>
    <lineage>
        <taxon>Eukaryota</taxon>
        <taxon>Viridiplantae</taxon>
        <taxon>Streptophyta</taxon>
        <taxon>Embryophyta</taxon>
        <taxon>Tracheophyta</taxon>
        <taxon>Spermatophyta</taxon>
        <taxon>Magnoliopsida</taxon>
        <taxon>eudicotyledons</taxon>
        <taxon>Gunneridae</taxon>
        <taxon>Pentapetalae</taxon>
        <taxon>rosids</taxon>
        <taxon>malvids</taxon>
        <taxon>Myrtales</taxon>
        <taxon>Lythraceae</taxon>
        <taxon>Punica</taxon>
    </lineage>
</organism>
<keyword evidence="2" id="KW-1185">Reference proteome</keyword>
<gene>
    <name evidence="3" type="primary">LOC116215682</name>
</gene>
<feature type="compositionally biased region" description="Basic and acidic residues" evidence="1">
    <location>
        <begin position="48"/>
        <end position="62"/>
    </location>
</feature>
<dbReference type="OrthoDB" id="1017754at2759"/>
<reference evidence="2" key="1">
    <citation type="journal article" date="2020" name="Plant Biotechnol. J.">
        <title>The pomegranate (Punica granatum L.) draft genome dissects genetic divergence between soft- and hard-seeded cultivars.</title>
        <authorList>
            <person name="Luo X."/>
            <person name="Li H."/>
            <person name="Wu Z."/>
            <person name="Yao W."/>
            <person name="Zhao P."/>
            <person name="Cao D."/>
            <person name="Yu H."/>
            <person name="Li K."/>
            <person name="Poudel K."/>
            <person name="Zhao D."/>
            <person name="Zhang F."/>
            <person name="Xia X."/>
            <person name="Chen L."/>
            <person name="Wang Q."/>
            <person name="Jing D."/>
            <person name="Cao S."/>
        </authorList>
    </citation>
    <scope>NUCLEOTIDE SEQUENCE [LARGE SCALE GENOMIC DNA]</scope>
    <source>
        <strain evidence="2">cv. Tunisia</strain>
    </source>
</reference>
<sequence>MHLGDFNLVIYFWELSIASDFAEESLFDIGNQLVGLDSRTNPFEEGENDRVEPDSEHEDKLHISTGPVTRARAKKLEQALQNLWTHIREEARSSKDEQVDSGLILVIKSAGPHQYTSGH</sequence>
<reference evidence="3" key="2">
    <citation type="submission" date="2025-08" db="UniProtKB">
        <authorList>
            <consortium name="RefSeq"/>
        </authorList>
    </citation>
    <scope>IDENTIFICATION</scope>
    <source>
        <tissue evidence="3">Leaf</tissue>
    </source>
</reference>
<accession>A0A6P8EQK2</accession>
<dbReference type="AlphaFoldDB" id="A0A6P8EQK2"/>
<dbReference type="RefSeq" id="XP_031407351.1">
    <property type="nucleotide sequence ID" value="XM_031551491.1"/>
</dbReference>
<dbReference type="Proteomes" id="UP000515151">
    <property type="component" value="Chromosome 7"/>
</dbReference>
<name>A0A6P8EQK2_PUNGR</name>
<evidence type="ECO:0000313" key="2">
    <source>
        <dbReference type="Proteomes" id="UP000515151"/>
    </source>
</evidence>